<dbReference type="HOGENOM" id="CLU_2309477_0_0_1"/>
<sequence length="100" mass="11499">MTSKQMTYQKLALQRIGGFDFGFPVESGNGPPFLKHKKLKTSTLGSSATETMTFSKYFGIIIGDKVPEYNTYWNLYISLFKIIDQLFIPLVFKIRYTLNN</sequence>
<reference evidence="1" key="1">
    <citation type="journal article" date="2011" name="Proc. Natl. Acad. Sci. U.S.A.">
        <title>The genome of the fire ant Solenopsis invicta.</title>
        <authorList>
            <person name="Wurm Y."/>
            <person name="Wang J."/>
            <person name="Riba-Grognuz O."/>
            <person name="Corona M."/>
            <person name="Nygaard S."/>
            <person name="Hunt B.G."/>
            <person name="Ingram K.K."/>
            <person name="Falquet L."/>
            <person name="Nipitwattanaphon M."/>
            <person name="Gotzek D."/>
            <person name="Dijkstra M.B."/>
            <person name="Oettler J."/>
            <person name="Comtesse F."/>
            <person name="Shih C.J."/>
            <person name="Wu W.J."/>
            <person name="Yang C.C."/>
            <person name="Thomas J."/>
            <person name="Beaudoing E."/>
            <person name="Pradervand S."/>
            <person name="Flegel V."/>
            <person name="Cook E.D."/>
            <person name="Fabbretti R."/>
            <person name="Stockinger H."/>
            <person name="Long L."/>
            <person name="Farmerie W.G."/>
            <person name="Oakey J."/>
            <person name="Boomsma J.J."/>
            <person name="Pamilo P."/>
            <person name="Yi S.V."/>
            <person name="Heinze J."/>
            <person name="Goodisman M.A."/>
            <person name="Farinelli L."/>
            <person name="Harshman K."/>
            <person name="Hulo N."/>
            <person name="Cerutti L."/>
            <person name="Xenarios I."/>
            <person name="Shoemaker D."/>
            <person name="Keller L."/>
        </authorList>
    </citation>
    <scope>NUCLEOTIDE SEQUENCE [LARGE SCALE GENOMIC DNA]</scope>
</reference>
<gene>
    <name evidence="1" type="ORF">SINV_03710</name>
</gene>
<name>E9IFL4_SOLIN</name>
<dbReference type="AlphaFoldDB" id="E9IFL4"/>
<protein>
    <submittedName>
        <fullName evidence="1">Uncharacterized protein</fullName>
    </submittedName>
</protein>
<evidence type="ECO:0000313" key="1">
    <source>
        <dbReference type="EMBL" id="EFZ20639.1"/>
    </source>
</evidence>
<dbReference type="OMA" id="CNIMDIV"/>
<proteinExistence type="predicted"/>
<organism>
    <name type="scientific">Solenopsis invicta</name>
    <name type="common">Red imported fire ant</name>
    <name type="synonym">Solenopsis wagneri</name>
    <dbReference type="NCBI Taxonomy" id="13686"/>
    <lineage>
        <taxon>Eukaryota</taxon>
        <taxon>Metazoa</taxon>
        <taxon>Ecdysozoa</taxon>
        <taxon>Arthropoda</taxon>
        <taxon>Hexapoda</taxon>
        <taxon>Insecta</taxon>
        <taxon>Pterygota</taxon>
        <taxon>Neoptera</taxon>
        <taxon>Endopterygota</taxon>
        <taxon>Hymenoptera</taxon>
        <taxon>Apocrita</taxon>
        <taxon>Aculeata</taxon>
        <taxon>Formicoidea</taxon>
        <taxon>Formicidae</taxon>
        <taxon>Myrmicinae</taxon>
        <taxon>Solenopsis</taxon>
    </lineage>
</organism>
<feature type="non-terminal residue" evidence="1">
    <location>
        <position position="100"/>
    </location>
</feature>
<dbReference type="EMBL" id="GL762856">
    <property type="protein sequence ID" value="EFZ20639.1"/>
    <property type="molecule type" value="Genomic_DNA"/>
</dbReference>
<accession>E9IFL4</accession>